<comment type="caution">
    <text evidence="2">The sequence shown here is derived from an EMBL/GenBank/DDBJ whole genome shotgun (WGS) entry which is preliminary data.</text>
</comment>
<evidence type="ECO:0000313" key="3">
    <source>
        <dbReference type="Proteomes" id="UP000183567"/>
    </source>
</evidence>
<dbReference type="Proteomes" id="UP000183567">
    <property type="component" value="Unassembled WGS sequence"/>
</dbReference>
<organism evidence="2 3">
    <name type="scientific">Rhizopogon vesiculosus</name>
    <dbReference type="NCBI Taxonomy" id="180088"/>
    <lineage>
        <taxon>Eukaryota</taxon>
        <taxon>Fungi</taxon>
        <taxon>Dikarya</taxon>
        <taxon>Basidiomycota</taxon>
        <taxon>Agaricomycotina</taxon>
        <taxon>Agaricomycetes</taxon>
        <taxon>Agaricomycetidae</taxon>
        <taxon>Boletales</taxon>
        <taxon>Suillineae</taxon>
        <taxon>Rhizopogonaceae</taxon>
        <taxon>Rhizopogon</taxon>
    </lineage>
</organism>
<dbReference type="EMBL" id="LVVM01005079">
    <property type="protein sequence ID" value="OJA11421.1"/>
    <property type="molecule type" value="Genomic_DNA"/>
</dbReference>
<sequence>MPGRRTNDIPFPSFSLVLNQYSTFNMRLPSYRSSYLLRFHPYPRVKLSQRELLKQTIDDHFSNQREMLTCHTVDRPGNQRDVEEEEDAATPYTPALTVLPEEQHLVDDNVEEAIEGAEVDARPPVRRPSIKILIVDLAALVVRKLAFKTK</sequence>
<accession>A0A1J8PR90</accession>
<name>A0A1J8PR90_9AGAM</name>
<dbReference type="OrthoDB" id="2637024at2759"/>
<gene>
    <name evidence="2" type="ORF">AZE42_05738</name>
</gene>
<feature type="region of interest" description="Disordered" evidence="1">
    <location>
        <begin position="73"/>
        <end position="94"/>
    </location>
</feature>
<dbReference type="AlphaFoldDB" id="A0A1J8PR90"/>
<keyword evidence="3" id="KW-1185">Reference proteome</keyword>
<proteinExistence type="predicted"/>
<evidence type="ECO:0000313" key="2">
    <source>
        <dbReference type="EMBL" id="OJA11421.1"/>
    </source>
</evidence>
<protein>
    <submittedName>
        <fullName evidence="2">Uncharacterized protein</fullName>
    </submittedName>
</protein>
<evidence type="ECO:0000256" key="1">
    <source>
        <dbReference type="SAM" id="MobiDB-lite"/>
    </source>
</evidence>
<reference evidence="2 3" key="1">
    <citation type="submission" date="2016-03" db="EMBL/GenBank/DDBJ databases">
        <title>Comparative genomics of the ectomycorrhizal sister species Rhizopogon vinicolor and Rhizopogon vesiculosus (Basidiomycota: Boletales) reveals a divergence of the mating type B locus.</title>
        <authorList>
            <person name="Mujic A.B."/>
            <person name="Kuo A."/>
            <person name="Tritt A."/>
            <person name="Lipzen A."/>
            <person name="Chen C."/>
            <person name="Johnson J."/>
            <person name="Sharma A."/>
            <person name="Barry K."/>
            <person name="Grigoriev I.V."/>
            <person name="Spatafora J.W."/>
        </authorList>
    </citation>
    <scope>NUCLEOTIDE SEQUENCE [LARGE SCALE GENOMIC DNA]</scope>
    <source>
        <strain evidence="2 3">AM-OR11-056</strain>
    </source>
</reference>